<dbReference type="InterPro" id="IPR013078">
    <property type="entry name" value="His_Pase_superF_clade-1"/>
</dbReference>
<dbReference type="Pfam" id="PF00300">
    <property type="entry name" value="His_Phos_1"/>
    <property type="match status" value="1"/>
</dbReference>
<feature type="binding site" evidence="2">
    <location>
        <begin position="8"/>
        <end position="15"/>
    </location>
    <ligand>
        <name>substrate</name>
    </ligand>
</feature>
<name>A0A235B1M6_9BACL</name>
<dbReference type="CDD" id="cd07067">
    <property type="entry name" value="HP_PGM_like"/>
    <property type="match status" value="1"/>
</dbReference>
<reference evidence="3 4" key="1">
    <citation type="submission" date="2017-07" db="EMBL/GenBank/DDBJ databases">
        <title>The genome sequence of Paludifilum halophilum highlights mechanisms for microbial adaptation to high salt environemnts.</title>
        <authorList>
            <person name="Belbahri L."/>
        </authorList>
    </citation>
    <scope>NUCLEOTIDE SEQUENCE [LARGE SCALE GENOMIC DNA]</scope>
    <source>
        <strain evidence="3 4">DSM 102817</strain>
    </source>
</reference>
<sequence>MMRIIWLRHGETRANRERRYCGHENISLNERGWRQAEQAALRLARVPLTGLYCSDLDRCVRTAEAVEVYHPGIRRQPTPLLRELSFGAWEGLTYEEINSSNPEHLRRWIDQPDRVSPPGGERMVELEERLSRWLREVIETRTSTETVAVVSHGGPIRWFLSHQVWQDPDGFWRVRIPPGGCAVADWDGGHWTEVNEAEDG</sequence>
<feature type="active site" description="Proton donor/acceptor" evidence="1">
    <location>
        <position position="83"/>
    </location>
</feature>
<evidence type="ECO:0008006" key="5">
    <source>
        <dbReference type="Google" id="ProtNLM"/>
    </source>
</evidence>
<dbReference type="GO" id="GO:0016791">
    <property type="term" value="F:phosphatase activity"/>
    <property type="evidence" value="ECO:0007669"/>
    <property type="project" value="TreeGrafter"/>
</dbReference>
<dbReference type="PANTHER" id="PTHR48100:SF10">
    <property type="entry name" value="2-CARBOXY-D-ARABINITOL-1-PHOSPHATASE-RELATED"/>
    <property type="match status" value="1"/>
</dbReference>
<dbReference type="RefSeq" id="WP_094265952.1">
    <property type="nucleotide sequence ID" value="NZ_NOWF01000017.1"/>
</dbReference>
<evidence type="ECO:0000256" key="1">
    <source>
        <dbReference type="PIRSR" id="PIRSR613078-1"/>
    </source>
</evidence>
<proteinExistence type="predicted"/>
<keyword evidence="4" id="KW-1185">Reference proteome</keyword>
<feature type="binding site" evidence="2">
    <location>
        <position position="58"/>
    </location>
    <ligand>
        <name>substrate</name>
    </ligand>
</feature>
<dbReference type="OrthoDB" id="9783269at2"/>
<comment type="caution">
    <text evidence="3">The sequence shown here is derived from an EMBL/GenBank/DDBJ whole genome shotgun (WGS) entry which is preliminary data.</text>
</comment>
<dbReference type="Proteomes" id="UP000215459">
    <property type="component" value="Unassembled WGS sequence"/>
</dbReference>
<accession>A0A235B1M6</accession>
<gene>
    <name evidence="3" type="ORF">CHM34_17715</name>
</gene>
<evidence type="ECO:0000313" key="4">
    <source>
        <dbReference type="Proteomes" id="UP000215459"/>
    </source>
</evidence>
<dbReference type="InterPro" id="IPR029033">
    <property type="entry name" value="His_PPase_superfam"/>
</dbReference>
<organism evidence="3 4">
    <name type="scientific">Paludifilum halophilum</name>
    <dbReference type="NCBI Taxonomy" id="1642702"/>
    <lineage>
        <taxon>Bacteria</taxon>
        <taxon>Bacillati</taxon>
        <taxon>Bacillota</taxon>
        <taxon>Bacilli</taxon>
        <taxon>Bacillales</taxon>
        <taxon>Thermoactinomycetaceae</taxon>
        <taxon>Paludifilum</taxon>
    </lineage>
</organism>
<dbReference type="EMBL" id="NOWF01000017">
    <property type="protein sequence ID" value="OYD06183.1"/>
    <property type="molecule type" value="Genomic_DNA"/>
</dbReference>
<dbReference type="InterPro" id="IPR050275">
    <property type="entry name" value="PGM_Phosphatase"/>
</dbReference>
<protein>
    <recommendedName>
        <fullName evidence="5">Alpha-ribazole phosphatase</fullName>
    </recommendedName>
</protein>
<dbReference type="SMART" id="SM00855">
    <property type="entry name" value="PGAM"/>
    <property type="match status" value="1"/>
</dbReference>
<dbReference type="Gene3D" id="3.40.50.1240">
    <property type="entry name" value="Phosphoglycerate mutase-like"/>
    <property type="match status" value="1"/>
</dbReference>
<evidence type="ECO:0000256" key="2">
    <source>
        <dbReference type="PIRSR" id="PIRSR613078-2"/>
    </source>
</evidence>
<dbReference type="SUPFAM" id="SSF53254">
    <property type="entry name" value="Phosphoglycerate mutase-like"/>
    <property type="match status" value="1"/>
</dbReference>
<dbReference type="AlphaFoldDB" id="A0A235B1M6"/>
<evidence type="ECO:0000313" key="3">
    <source>
        <dbReference type="EMBL" id="OYD06183.1"/>
    </source>
</evidence>
<feature type="active site" description="Tele-phosphohistidine intermediate" evidence="1">
    <location>
        <position position="9"/>
    </location>
</feature>
<dbReference type="PANTHER" id="PTHR48100">
    <property type="entry name" value="BROAD-SPECIFICITY PHOSPHATASE YOR283W-RELATED"/>
    <property type="match status" value="1"/>
</dbReference>